<sequence>MSAFSEIPLHRVSTAEQVASGLTEMIMRGELAAGRPLRESVMAADLGISRNTVREAVRLLEQSGLVRHELHRGTVVVNPSLADLEELYRARLRLEVAAVSAPVPADRLDEVRRAFDDLARVAPEGNAPEIVAKDLAFHASLVALLGSSRLDTFYKQLVQELRFYLMVLTVEDREYERPDFVIEEHRVIVDALEAGDAASAVAAVSEHVSSNAARLSAILVARDEAATKSRA</sequence>
<reference evidence="6" key="1">
    <citation type="submission" date="2017-02" db="EMBL/GenBank/DDBJ databases">
        <authorList>
            <person name="Varghese N."/>
            <person name="Submissions S."/>
        </authorList>
    </citation>
    <scope>NUCLEOTIDE SEQUENCE [LARGE SCALE GENOMIC DNA]</scope>
    <source>
        <strain evidence="6">VKM Ac-2052</strain>
    </source>
</reference>
<dbReference type="GO" id="GO:0003700">
    <property type="term" value="F:DNA-binding transcription factor activity"/>
    <property type="evidence" value="ECO:0007669"/>
    <property type="project" value="InterPro"/>
</dbReference>
<dbReference type="Proteomes" id="UP000189735">
    <property type="component" value="Unassembled WGS sequence"/>
</dbReference>
<dbReference type="EMBL" id="FUYG01000001">
    <property type="protein sequence ID" value="SKA79429.1"/>
    <property type="molecule type" value="Genomic_DNA"/>
</dbReference>
<dbReference type="CDD" id="cd07377">
    <property type="entry name" value="WHTH_GntR"/>
    <property type="match status" value="1"/>
</dbReference>
<keyword evidence="3" id="KW-0804">Transcription</keyword>
<dbReference type="PANTHER" id="PTHR43537">
    <property type="entry name" value="TRANSCRIPTIONAL REGULATOR, GNTR FAMILY"/>
    <property type="match status" value="1"/>
</dbReference>
<evidence type="ECO:0000259" key="4">
    <source>
        <dbReference type="PROSITE" id="PS50949"/>
    </source>
</evidence>
<proteinExistence type="predicted"/>
<dbReference type="InterPro" id="IPR036388">
    <property type="entry name" value="WH-like_DNA-bd_sf"/>
</dbReference>
<dbReference type="InterPro" id="IPR036390">
    <property type="entry name" value="WH_DNA-bd_sf"/>
</dbReference>
<dbReference type="PROSITE" id="PS50949">
    <property type="entry name" value="HTH_GNTR"/>
    <property type="match status" value="1"/>
</dbReference>
<dbReference type="AlphaFoldDB" id="A0A1T4WQ94"/>
<evidence type="ECO:0000256" key="3">
    <source>
        <dbReference type="ARBA" id="ARBA00023163"/>
    </source>
</evidence>
<evidence type="ECO:0000313" key="6">
    <source>
        <dbReference type="Proteomes" id="UP000189735"/>
    </source>
</evidence>
<feature type="domain" description="HTH gntR-type" evidence="4">
    <location>
        <begin position="12"/>
        <end position="79"/>
    </location>
</feature>
<dbReference type="RefSeq" id="WP_078712934.1">
    <property type="nucleotide sequence ID" value="NZ_FUYG01000001.1"/>
</dbReference>
<dbReference type="Gene3D" id="1.10.10.10">
    <property type="entry name" value="Winged helix-like DNA-binding domain superfamily/Winged helix DNA-binding domain"/>
    <property type="match status" value="1"/>
</dbReference>
<dbReference type="InterPro" id="IPR008920">
    <property type="entry name" value="TF_FadR/GntR_C"/>
</dbReference>
<evidence type="ECO:0000313" key="5">
    <source>
        <dbReference type="EMBL" id="SKA79429.1"/>
    </source>
</evidence>
<dbReference type="Pfam" id="PF00392">
    <property type="entry name" value="GntR"/>
    <property type="match status" value="1"/>
</dbReference>
<keyword evidence="2" id="KW-0238">DNA-binding</keyword>
<dbReference type="InterPro" id="IPR000524">
    <property type="entry name" value="Tscrpt_reg_HTH_GntR"/>
</dbReference>
<keyword evidence="1" id="KW-0805">Transcription regulation</keyword>
<name>A0A1T4WQ94_9MICO</name>
<dbReference type="GO" id="GO:0003677">
    <property type="term" value="F:DNA binding"/>
    <property type="evidence" value="ECO:0007669"/>
    <property type="project" value="UniProtKB-KW"/>
</dbReference>
<dbReference type="Gene3D" id="1.20.120.530">
    <property type="entry name" value="GntR ligand-binding domain-like"/>
    <property type="match status" value="1"/>
</dbReference>
<accession>A0A1T4WQ94</accession>
<dbReference type="SMART" id="SM00895">
    <property type="entry name" value="FCD"/>
    <property type="match status" value="1"/>
</dbReference>
<gene>
    <name evidence="5" type="ORF">SAMN06295879_0056</name>
</gene>
<dbReference type="Pfam" id="PF07729">
    <property type="entry name" value="FCD"/>
    <property type="match status" value="1"/>
</dbReference>
<evidence type="ECO:0000256" key="1">
    <source>
        <dbReference type="ARBA" id="ARBA00023015"/>
    </source>
</evidence>
<dbReference type="SUPFAM" id="SSF46785">
    <property type="entry name" value="Winged helix' DNA-binding domain"/>
    <property type="match status" value="1"/>
</dbReference>
<evidence type="ECO:0000256" key="2">
    <source>
        <dbReference type="ARBA" id="ARBA00023125"/>
    </source>
</evidence>
<organism evidence="5 6">
    <name type="scientific">Agreia bicolorata</name>
    <dbReference type="NCBI Taxonomy" id="110935"/>
    <lineage>
        <taxon>Bacteria</taxon>
        <taxon>Bacillati</taxon>
        <taxon>Actinomycetota</taxon>
        <taxon>Actinomycetes</taxon>
        <taxon>Micrococcales</taxon>
        <taxon>Microbacteriaceae</taxon>
        <taxon>Agreia</taxon>
    </lineage>
</organism>
<dbReference type="PRINTS" id="PR00035">
    <property type="entry name" value="HTHGNTR"/>
</dbReference>
<protein>
    <submittedName>
        <fullName evidence="5">Transcriptional regulator, GntR family</fullName>
    </submittedName>
</protein>
<dbReference type="InterPro" id="IPR011711">
    <property type="entry name" value="GntR_C"/>
</dbReference>
<dbReference type="SUPFAM" id="SSF48008">
    <property type="entry name" value="GntR ligand-binding domain-like"/>
    <property type="match status" value="1"/>
</dbReference>
<dbReference type="PANTHER" id="PTHR43537:SF45">
    <property type="entry name" value="GNTR FAMILY REGULATORY PROTEIN"/>
    <property type="match status" value="1"/>
</dbReference>
<dbReference type="SMART" id="SM00345">
    <property type="entry name" value="HTH_GNTR"/>
    <property type="match status" value="1"/>
</dbReference>